<protein>
    <recommendedName>
        <fullName evidence="6">HTH tetR-type domain-containing protein</fullName>
    </recommendedName>
</protein>
<dbReference type="InterPro" id="IPR009057">
    <property type="entry name" value="Homeodomain-like_sf"/>
</dbReference>
<keyword evidence="2 4" id="KW-0238">DNA-binding</keyword>
<evidence type="ECO:0000313" key="8">
    <source>
        <dbReference type="Proteomes" id="UP000603200"/>
    </source>
</evidence>
<dbReference type="Proteomes" id="UP000603200">
    <property type="component" value="Unassembled WGS sequence"/>
</dbReference>
<feature type="compositionally biased region" description="Low complexity" evidence="5">
    <location>
        <begin position="235"/>
        <end position="280"/>
    </location>
</feature>
<dbReference type="Gene3D" id="1.10.357.10">
    <property type="entry name" value="Tetracycline Repressor, domain 2"/>
    <property type="match status" value="1"/>
</dbReference>
<name>A0ABQ3ZUY2_9ACTN</name>
<sequence>MTAPTGRRERKKAATRQRIADTAMRLFLARGYDAVGIRDVAAEADVAVATVFTHFASKEALVFELDEDFEQRLILAVTGRAPHEPLIPALRHEIHALVRHCTADSTAPTWRMIDDSPALRDYEESMRLRHAESLATAIAADLGLPPASTACRAIARFTIDAFAVAREAPDPQAAVDEVFTMIAAAWEAYPAAARANGQAGVPGSGQAGAPGSGQAGAQAGSQADVPGRGRADVPASSQAGAPADGQAGAPADGRADVSGSGQAGAPAGSQAGVPAGVPVGARGGASGGQGAATAGPPKVTGTPGE</sequence>
<feature type="domain" description="HTH tetR-type" evidence="6">
    <location>
        <begin position="13"/>
        <end position="73"/>
    </location>
</feature>
<evidence type="ECO:0000256" key="3">
    <source>
        <dbReference type="ARBA" id="ARBA00023163"/>
    </source>
</evidence>
<keyword evidence="1" id="KW-0805">Transcription regulation</keyword>
<dbReference type="EMBL" id="BOMN01000072">
    <property type="protein sequence ID" value="GIE22353.1"/>
    <property type="molecule type" value="Genomic_DNA"/>
</dbReference>
<dbReference type="PANTHER" id="PTHR30055:SF234">
    <property type="entry name" value="HTH-TYPE TRANSCRIPTIONAL REGULATOR BETI"/>
    <property type="match status" value="1"/>
</dbReference>
<dbReference type="SUPFAM" id="SSF46689">
    <property type="entry name" value="Homeodomain-like"/>
    <property type="match status" value="1"/>
</dbReference>
<feature type="region of interest" description="Disordered" evidence="5">
    <location>
        <begin position="196"/>
        <end position="305"/>
    </location>
</feature>
<proteinExistence type="predicted"/>
<accession>A0ABQ3ZUY2</accession>
<reference evidence="7 8" key="1">
    <citation type="submission" date="2021-01" db="EMBL/GenBank/DDBJ databases">
        <title>Whole genome shotgun sequence of Actinoplanes humidus NBRC 14915.</title>
        <authorList>
            <person name="Komaki H."/>
            <person name="Tamura T."/>
        </authorList>
    </citation>
    <scope>NUCLEOTIDE SEQUENCE [LARGE SCALE GENOMIC DNA]</scope>
    <source>
        <strain evidence="7 8">NBRC 14915</strain>
    </source>
</reference>
<organism evidence="7 8">
    <name type="scientific">Winogradskya humida</name>
    <dbReference type="NCBI Taxonomy" id="113566"/>
    <lineage>
        <taxon>Bacteria</taxon>
        <taxon>Bacillati</taxon>
        <taxon>Actinomycetota</taxon>
        <taxon>Actinomycetes</taxon>
        <taxon>Micromonosporales</taxon>
        <taxon>Micromonosporaceae</taxon>
        <taxon>Winogradskya</taxon>
    </lineage>
</organism>
<dbReference type="Pfam" id="PF00440">
    <property type="entry name" value="TetR_N"/>
    <property type="match status" value="1"/>
</dbReference>
<keyword evidence="8" id="KW-1185">Reference proteome</keyword>
<dbReference type="RefSeq" id="WP_203839443.1">
    <property type="nucleotide sequence ID" value="NZ_BAAATV010000012.1"/>
</dbReference>
<keyword evidence="3" id="KW-0804">Transcription</keyword>
<feature type="compositionally biased region" description="Gly residues" evidence="5">
    <location>
        <begin position="200"/>
        <end position="214"/>
    </location>
</feature>
<dbReference type="PRINTS" id="PR00455">
    <property type="entry name" value="HTHTETR"/>
</dbReference>
<evidence type="ECO:0000313" key="7">
    <source>
        <dbReference type="EMBL" id="GIE22353.1"/>
    </source>
</evidence>
<evidence type="ECO:0000256" key="5">
    <source>
        <dbReference type="SAM" id="MobiDB-lite"/>
    </source>
</evidence>
<evidence type="ECO:0000256" key="4">
    <source>
        <dbReference type="PROSITE-ProRule" id="PRU00335"/>
    </source>
</evidence>
<dbReference type="PANTHER" id="PTHR30055">
    <property type="entry name" value="HTH-TYPE TRANSCRIPTIONAL REGULATOR RUTR"/>
    <property type="match status" value="1"/>
</dbReference>
<dbReference type="PROSITE" id="PS50977">
    <property type="entry name" value="HTH_TETR_2"/>
    <property type="match status" value="1"/>
</dbReference>
<feature type="DNA-binding region" description="H-T-H motif" evidence="4">
    <location>
        <begin position="36"/>
        <end position="55"/>
    </location>
</feature>
<comment type="caution">
    <text evidence="7">The sequence shown here is derived from an EMBL/GenBank/DDBJ whole genome shotgun (WGS) entry which is preliminary data.</text>
</comment>
<evidence type="ECO:0000256" key="2">
    <source>
        <dbReference type="ARBA" id="ARBA00023125"/>
    </source>
</evidence>
<dbReference type="InterPro" id="IPR050109">
    <property type="entry name" value="HTH-type_TetR-like_transc_reg"/>
</dbReference>
<evidence type="ECO:0000256" key="1">
    <source>
        <dbReference type="ARBA" id="ARBA00023015"/>
    </source>
</evidence>
<evidence type="ECO:0000259" key="6">
    <source>
        <dbReference type="PROSITE" id="PS50977"/>
    </source>
</evidence>
<dbReference type="InterPro" id="IPR001647">
    <property type="entry name" value="HTH_TetR"/>
</dbReference>
<gene>
    <name evidence="7" type="ORF">Ahu01nite_054550</name>
</gene>
<feature type="compositionally biased region" description="Gly residues" evidence="5">
    <location>
        <begin position="281"/>
        <end position="290"/>
    </location>
</feature>